<dbReference type="FunFam" id="6.10.250.3410:FF:000001">
    <property type="entry name" value="Protein DBF4 homolog A"/>
    <property type="match status" value="1"/>
</dbReference>
<dbReference type="PROSITE" id="PS51265">
    <property type="entry name" value="ZF_DBF4"/>
    <property type="match status" value="1"/>
</dbReference>
<dbReference type="InterPro" id="IPR006572">
    <property type="entry name" value="Znf_DBF"/>
</dbReference>
<dbReference type="SMART" id="SM00586">
    <property type="entry name" value="ZnF_DBF"/>
    <property type="match status" value="1"/>
</dbReference>
<feature type="domain" description="DBF4-type" evidence="5">
    <location>
        <begin position="60"/>
        <end position="109"/>
    </location>
</feature>
<dbReference type="Pfam" id="PF07535">
    <property type="entry name" value="zf-DBF"/>
    <property type="match status" value="1"/>
</dbReference>
<keyword evidence="3" id="KW-0862">Zinc</keyword>
<evidence type="ECO:0000256" key="3">
    <source>
        <dbReference type="ARBA" id="ARBA00022833"/>
    </source>
</evidence>
<dbReference type="STRING" id="1358809.S7W8Y6"/>
<name>S7W8Y6_SPRLO</name>
<evidence type="ECO:0000256" key="4">
    <source>
        <dbReference type="PROSITE-ProRule" id="PRU00600"/>
    </source>
</evidence>
<dbReference type="HOGENOM" id="CLU_110543_0_0_1"/>
<evidence type="ECO:0000259" key="5">
    <source>
        <dbReference type="PROSITE" id="PS51265"/>
    </source>
</evidence>
<keyword evidence="7" id="KW-1185">Reference proteome</keyword>
<organism evidence="6 7">
    <name type="scientific">Spraguea lophii (strain 42_110)</name>
    <name type="common">Microsporidian parasite</name>
    <dbReference type="NCBI Taxonomy" id="1358809"/>
    <lineage>
        <taxon>Eukaryota</taxon>
        <taxon>Fungi</taxon>
        <taxon>Fungi incertae sedis</taxon>
        <taxon>Microsporidia</taxon>
        <taxon>Spragueidae</taxon>
        <taxon>Spraguea</taxon>
    </lineage>
</organism>
<dbReference type="EMBL" id="ATCN01000971">
    <property type="protein sequence ID" value="EPR78172.1"/>
    <property type="molecule type" value="Genomic_DNA"/>
</dbReference>
<evidence type="ECO:0000256" key="1">
    <source>
        <dbReference type="ARBA" id="ARBA00022723"/>
    </source>
</evidence>
<evidence type="ECO:0000313" key="6">
    <source>
        <dbReference type="EMBL" id="EPR78172.1"/>
    </source>
</evidence>
<dbReference type="Gene3D" id="6.10.250.3410">
    <property type="entry name" value="DBF zinc finger"/>
    <property type="match status" value="1"/>
</dbReference>
<keyword evidence="2 4" id="KW-0863">Zinc-finger</keyword>
<dbReference type="VEuPathDB" id="MicrosporidiaDB:SLOPH_258"/>
<dbReference type="Proteomes" id="UP000014978">
    <property type="component" value="Unassembled WGS sequence"/>
</dbReference>
<reference evidence="7" key="1">
    <citation type="journal article" date="2013" name="PLoS Genet.">
        <title>The genome of Spraguea lophii and the basis of host-microsporidian interactions.</title>
        <authorList>
            <person name="Campbell S.E."/>
            <person name="Williams T.A."/>
            <person name="Yousuf A."/>
            <person name="Soanes D.M."/>
            <person name="Paszkiewicz K.H."/>
            <person name="Williams B.A.P."/>
        </authorList>
    </citation>
    <scope>NUCLEOTIDE SEQUENCE [LARGE SCALE GENOMIC DNA]</scope>
    <source>
        <strain evidence="7">42_110</strain>
    </source>
</reference>
<evidence type="ECO:0000313" key="7">
    <source>
        <dbReference type="Proteomes" id="UP000014978"/>
    </source>
</evidence>
<keyword evidence="1" id="KW-0479">Metal-binding</keyword>
<dbReference type="InterPro" id="IPR038545">
    <property type="entry name" value="Znf_DBF_sf"/>
</dbReference>
<dbReference type="GO" id="GO:0008270">
    <property type="term" value="F:zinc ion binding"/>
    <property type="evidence" value="ECO:0007669"/>
    <property type="project" value="UniProtKB-KW"/>
</dbReference>
<dbReference type="GO" id="GO:0005634">
    <property type="term" value="C:nucleus"/>
    <property type="evidence" value="ECO:0007669"/>
    <property type="project" value="UniProtKB-ARBA"/>
</dbReference>
<accession>S7W8Y6</accession>
<proteinExistence type="predicted"/>
<dbReference type="OrthoDB" id="21380at2759"/>
<dbReference type="AlphaFoldDB" id="S7W8Y6"/>
<dbReference type="GO" id="GO:0003676">
    <property type="term" value="F:nucleic acid binding"/>
    <property type="evidence" value="ECO:0007669"/>
    <property type="project" value="InterPro"/>
</dbReference>
<dbReference type="InParanoid" id="S7W8Y6"/>
<comment type="caution">
    <text evidence="6">The sequence shown here is derived from an EMBL/GenBank/DDBJ whole genome shotgun (WGS) entry which is preliminary data.</text>
</comment>
<protein>
    <submittedName>
        <fullName evidence="6">DBF zinc finger domain protein</fullName>
    </submittedName>
</protein>
<evidence type="ECO:0000256" key="2">
    <source>
        <dbReference type="ARBA" id="ARBA00022771"/>
    </source>
</evidence>
<dbReference type="OMA" id="FCEICYQ"/>
<gene>
    <name evidence="6" type="ORF">SLOPH_258</name>
</gene>
<sequence>MKRYQVFTKPYLLVEDINNRFQPFYKEYEESKLIKINFQSLPLCCPFTNNKKVRSSKKRKGPKQGFCEVCYIKFTDYDEHIQENEHREYARDNSNYRDVDAIIHKYGNNNILENLYQPTSPLLKHSPSINSKEDSKESADTILLEEIKNDENIYCRNIDDFIDKEIK</sequence>